<comment type="caution">
    <text evidence="2">The sequence shown here is derived from an EMBL/GenBank/DDBJ whole genome shotgun (WGS) entry which is preliminary data.</text>
</comment>
<keyword evidence="3" id="KW-1185">Reference proteome</keyword>
<organism evidence="2 3">
    <name type="scientific">Thioclava kandeliae</name>
    <dbReference type="NCBI Taxonomy" id="3070818"/>
    <lineage>
        <taxon>Bacteria</taxon>
        <taxon>Pseudomonadati</taxon>
        <taxon>Pseudomonadota</taxon>
        <taxon>Alphaproteobacteria</taxon>
        <taxon>Rhodobacterales</taxon>
        <taxon>Paracoccaceae</taxon>
        <taxon>Thioclava</taxon>
    </lineage>
</organism>
<gene>
    <name evidence="2" type="ORF">VSX56_19585</name>
</gene>
<evidence type="ECO:0000313" key="3">
    <source>
        <dbReference type="Proteomes" id="UP001438953"/>
    </source>
</evidence>
<proteinExistence type="predicted"/>
<evidence type="ECO:0000256" key="1">
    <source>
        <dbReference type="SAM" id="MobiDB-lite"/>
    </source>
</evidence>
<reference evidence="2 3" key="2">
    <citation type="submission" date="2024-06" db="EMBL/GenBank/DDBJ databases">
        <title>Thioclava kandeliae sp. nov. from a rhizosphere soil sample of Kandelia candel in a mangrove.</title>
        <authorList>
            <person name="Mu T."/>
        </authorList>
    </citation>
    <scope>NUCLEOTIDE SEQUENCE [LARGE SCALE GENOMIC DNA]</scope>
    <source>
        <strain evidence="2 3">CPCC 100088</strain>
    </source>
</reference>
<name>A0ABV1SM48_9RHOB</name>
<feature type="region of interest" description="Disordered" evidence="1">
    <location>
        <begin position="27"/>
        <end position="55"/>
    </location>
</feature>
<dbReference type="EMBL" id="JAYWLC010000039">
    <property type="protein sequence ID" value="MER5173959.1"/>
    <property type="molecule type" value="Genomic_DNA"/>
</dbReference>
<sequence length="483" mass="53749">MSGFKRLFSLATKGRPTAQTLSYAMADPASASGRGSLPRRFPRSQPAAPAGRIDGQASGECQIGGHNIAYALQVGFCPLGAGRMRIGVRGWALDRKSFVPVATLVCRIAGQSEIRLAPEQLRGDIMNHFKLPVETRKFARNCGFETVLEADLGEGVPEISLALEVGDVRHEIGKGHPGTAQFIEGLHGWLFLAGDSNDSPAQFTQAHQPSDSWVADWNRYFAAFTAMRDDWPKMRASFLVAPSKESVMPDYYPLPHGGQTPLDSLLDRFGEDPDVHYPLDILVPLRELSFDRIETHWSDFGARKVCEALLENWKRGIPNIPDRYHVIRTGGDLGFKAVPLHLSYRTKAAWPEDSRVIFDNFVLHHGRVRISHNPKPKIKATVALFGGSSSEHMECYFRAVFERVVYVYSAGAWDPEILTQEKPDYVVLQTSERFLTRAPEPVVLTREVVHKKVSGGYVTRKTDRAEAMAGFDDPSVAFYHEMG</sequence>
<evidence type="ECO:0000313" key="2">
    <source>
        <dbReference type="EMBL" id="MER5173959.1"/>
    </source>
</evidence>
<dbReference type="Proteomes" id="UP001438953">
    <property type="component" value="Unassembled WGS sequence"/>
</dbReference>
<evidence type="ECO:0008006" key="4">
    <source>
        <dbReference type="Google" id="ProtNLM"/>
    </source>
</evidence>
<reference evidence="2 3" key="1">
    <citation type="submission" date="2024-01" db="EMBL/GenBank/DDBJ databases">
        <authorList>
            <person name="Deng Y."/>
            <person name="Su J."/>
        </authorList>
    </citation>
    <scope>NUCLEOTIDE SEQUENCE [LARGE SCALE GENOMIC DNA]</scope>
    <source>
        <strain evidence="2 3">CPCC 100088</strain>
    </source>
</reference>
<accession>A0ABV1SM48</accession>
<dbReference type="RefSeq" id="WP_350939250.1">
    <property type="nucleotide sequence ID" value="NZ_JAYWLC010000039.1"/>
</dbReference>
<protein>
    <recommendedName>
        <fullName evidence="4">AlgX/AlgJ SGNH hydrolase-like domain-containing protein</fullName>
    </recommendedName>
</protein>